<evidence type="ECO:0000259" key="1">
    <source>
        <dbReference type="Pfam" id="PF13966"/>
    </source>
</evidence>
<dbReference type="Pfam" id="PF13966">
    <property type="entry name" value="zf-RVT"/>
    <property type="match status" value="1"/>
</dbReference>
<dbReference type="AlphaFoldDB" id="A0AAQ3SXQ9"/>
<organism evidence="2 3">
    <name type="scientific">Paspalum notatum var. saurae</name>
    <dbReference type="NCBI Taxonomy" id="547442"/>
    <lineage>
        <taxon>Eukaryota</taxon>
        <taxon>Viridiplantae</taxon>
        <taxon>Streptophyta</taxon>
        <taxon>Embryophyta</taxon>
        <taxon>Tracheophyta</taxon>
        <taxon>Spermatophyta</taxon>
        <taxon>Magnoliopsida</taxon>
        <taxon>Liliopsida</taxon>
        <taxon>Poales</taxon>
        <taxon>Poaceae</taxon>
        <taxon>PACMAD clade</taxon>
        <taxon>Panicoideae</taxon>
        <taxon>Andropogonodae</taxon>
        <taxon>Paspaleae</taxon>
        <taxon>Paspalinae</taxon>
        <taxon>Paspalum</taxon>
    </lineage>
</organism>
<evidence type="ECO:0000313" key="2">
    <source>
        <dbReference type="EMBL" id="WVZ62835.1"/>
    </source>
</evidence>
<keyword evidence="3" id="KW-1185">Reference proteome</keyword>
<gene>
    <name evidence="2" type="ORF">U9M48_012535</name>
</gene>
<dbReference type="Proteomes" id="UP001341281">
    <property type="component" value="Chromosome 03"/>
</dbReference>
<proteinExistence type="predicted"/>
<name>A0AAQ3SXQ9_PASNO</name>
<sequence>MKMIRCMFEELSGLKINFHKSEISCFGQAKECESLYSNLFGCKVVVQVERKLGDFHFLSSLLNVKDLFLSLGRFKLVSRNQLRSSPLNISFRRTLVGNKLHKWHNLVANLMFVNLDEGNDTFMWGLNKSSSFSVKSIYNSLMNNGIVVSQEIWHLRIPLKIKIFLWSLKRGVLLTKDNLTKPN</sequence>
<accession>A0AAQ3SXQ9</accession>
<evidence type="ECO:0000313" key="3">
    <source>
        <dbReference type="Proteomes" id="UP001341281"/>
    </source>
</evidence>
<dbReference type="EMBL" id="CP144747">
    <property type="protein sequence ID" value="WVZ62835.1"/>
    <property type="molecule type" value="Genomic_DNA"/>
</dbReference>
<reference evidence="2 3" key="1">
    <citation type="submission" date="2024-02" db="EMBL/GenBank/DDBJ databases">
        <title>High-quality chromosome-scale genome assembly of Pensacola bahiagrass (Paspalum notatum Flugge var. saurae).</title>
        <authorList>
            <person name="Vega J.M."/>
            <person name="Podio M."/>
            <person name="Orjuela J."/>
            <person name="Siena L.A."/>
            <person name="Pessino S.C."/>
            <person name="Combes M.C."/>
            <person name="Mariac C."/>
            <person name="Albertini E."/>
            <person name="Pupilli F."/>
            <person name="Ortiz J.P.A."/>
            <person name="Leblanc O."/>
        </authorList>
    </citation>
    <scope>NUCLEOTIDE SEQUENCE [LARGE SCALE GENOMIC DNA]</scope>
    <source>
        <strain evidence="2">R1</strain>
        <tissue evidence="2">Leaf</tissue>
    </source>
</reference>
<protein>
    <recommendedName>
        <fullName evidence="1">Reverse transcriptase zinc-binding domain-containing protein</fullName>
    </recommendedName>
</protein>
<dbReference type="InterPro" id="IPR026960">
    <property type="entry name" value="RVT-Znf"/>
</dbReference>
<feature type="domain" description="Reverse transcriptase zinc-binding" evidence="1">
    <location>
        <begin position="132"/>
        <end position="181"/>
    </location>
</feature>